<proteinExistence type="predicted"/>
<dbReference type="GO" id="GO:0005509">
    <property type="term" value="F:calcium ion binding"/>
    <property type="evidence" value="ECO:0007669"/>
    <property type="project" value="InterPro"/>
</dbReference>
<evidence type="ECO:0000259" key="6">
    <source>
        <dbReference type="PROSITE" id="PS50853"/>
    </source>
</evidence>
<feature type="domain" description="EF-hand" evidence="5">
    <location>
        <begin position="657"/>
        <end position="692"/>
    </location>
</feature>
<gene>
    <name evidence="7" type="ORF">TL16_g12237</name>
</gene>
<feature type="repeat" description="ANK" evidence="3">
    <location>
        <begin position="362"/>
        <end position="388"/>
    </location>
</feature>
<evidence type="ECO:0000259" key="5">
    <source>
        <dbReference type="PROSITE" id="PS50222"/>
    </source>
</evidence>
<evidence type="ECO:0000256" key="4">
    <source>
        <dbReference type="SAM" id="MobiDB-lite"/>
    </source>
</evidence>
<dbReference type="SMART" id="SM00054">
    <property type="entry name" value="EFh"/>
    <property type="match status" value="2"/>
</dbReference>
<dbReference type="InterPro" id="IPR011992">
    <property type="entry name" value="EF-hand-dom_pair"/>
</dbReference>
<organism evidence="7 8">
    <name type="scientific">Triparma laevis f. inornata</name>
    <dbReference type="NCBI Taxonomy" id="1714386"/>
    <lineage>
        <taxon>Eukaryota</taxon>
        <taxon>Sar</taxon>
        <taxon>Stramenopiles</taxon>
        <taxon>Ochrophyta</taxon>
        <taxon>Bolidophyceae</taxon>
        <taxon>Parmales</taxon>
        <taxon>Triparmaceae</taxon>
        <taxon>Triparma</taxon>
    </lineage>
</organism>
<sequence length="1124" mass="127150">MPGPSTPLASASNNESKFRRSKGLPSSPASGLRYSSSDSKLPRDGSRESNEDHFNSTMKRLDRNFTVVVPGVSRDTVVMKPPPSSKNNSEELIYMHVMKDADHEGINIHSTTSLSSRVLYFVVKGGVLSCSQKKRVLGTPWYKVKAPVEGWACGELKTDRVHVLLADQEETMVLQYPTMMKVDKLYADKRFELEKLERRTLAAQIVRLLISCYGLHDARKVAKDTEKIVDSMEPISQYALEPTEFSDVDQDHLGADGTPKKFNPYDIIPMMTKVTVHHSHPQVALLDIAGQVLTIANMRPSEWGYQEWGWEGEYGHRVQILDDLTTQQRTNHFVAAAGAGRVKEVEERLKHHQYIDGVHTKMHYTALHAAADFGHVDVVELLIKSGFDKFIDMIDVRHKQTALHYAAQNGRMDVVMCLLEHGANRHARDKNNFMPRDIAMIWHKLDVAVVLKEVPPAVPGFRVGTVSSKTCQVEWDEPVVDDANEAPITHYELSHRMKSSEQTHIDNAKLTLEWTKMPLIEYDATVGKRGERKYLFSDLLAASGHQFMIRCKNICGWSPESPVVMQYTPGCEPSAPSIPYLVKTTRTSIMVEWHAPKHKNGAGLKGYEIKYRRVGDDPKEDPKAHLRFIFQEMDKDGGGSVEKQEFVKALDNFGFRLNVKQMKRLCDRLDSDRDGTIDFKEFVSFCEESEDSAEHQMLLDKRGGRNAEADKELATLLKFELKRISMGKNPVTKWESVEFKALQYCAKSFDRLVVFGMYEFVIRCKNSYGWGGWSDIGGPFKLIDGLWMSDCTSRSITLEWQKLIEIFPVLAYEVQLREIKHKGAKAVNDKDYKTVTNSTKNRKLVVDGLVPNTYYNFRVRPCVATAAAFADDSTHGEWRPWIFGISTDVIHTLSDKPDPIRGCSVLEGEEACTHNSLEINWTLGRDNGKRVIESEIRIKEDMQQWLPWTVMSAGSFNGKVVEGLEAGCGYQFSVRCRNEHGWTNWCELSAIKETRGAIPPGKISVVKENHGRRGIVAADASWIHCEWTPPEDNSLGCPEHYELQVCNRNAGLDDVWETVGVVDCTGAKEVKEDGSVDPNLEDCDYFINNLKSCVNYVIRVRSCTARGWSVWSEESEEISTLGRF</sequence>
<dbReference type="Gene3D" id="1.10.238.10">
    <property type="entry name" value="EF-hand"/>
    <property type="match status" value="1"/>
</dbReference>
<dbReference type="PROSITE" id="PS50088">
    <property type="entry name" value="ANK_REPEAT"/>
    <property type="match status" value="2"/>
</dbReference>
<dbReference type="Proteomes" id="UP001162640">
    <property type="component" value="Unassembled WGS sequence"/>
</dbReference>
<dbReference type="InterPro" id="IPR002048">
    <property type="entry name" value="EF_hand_dom"/>
</dbReference>
<feature type="region of interest" description="Disordered" evidence="4">
    <location>
        <begin position="1"/>
        <end position="55"/>
    </location>
</feature>
<dbReference type="Pfam" id="PF13499">
    <property type="entry name" value="EF-hand_7"/>
    <property type="match status" value="1"/>
</dbReference>
<dbReference type="InterPro" id="IPR013783">
    <property type="entry name" value="Ig-like_fold"/>
</dbReference>
<dbReference type="PROSITE" id="PS50297">
    <property type="entry name" value="ANK_REP_REGION"/>
    <property type="match status" value="2"/>
</dbReference>
<dbReference type="SMART" id="SM00060">
    <property type="entry name" value="FN3"/>
    <property type="match status" value="5"/>
</dbReference>
<dbReference type="Gene3D" id="1.25.40.20">
    <property type="entry name" value="Ankyrin repeat-containing domain"/>
    <property type="match status" value="1"/>
</dbReference>
<dbReference type="PROSITE" id="PS50222">
    <property type="entry name" value="EF_HAND_2"/>
    <property type="match status" value="2"/>
</dbReference>
<dbReference type="PANTHER" id="PTHR13817">
    <property type="entry name" value="TITIN"/>
    <property type="match status" value="1"/>
</dbReference>
<evidence type="ECO:0000313" key="8">
    <source>
        <dbReference type="Proteomes" id="UP001162640"/>
    </source>
</evidence>
<dbReference type="InterPro" id="IPR036770">
    <property type="entry name" value="Ankyrin_rpt-contain_sf"/>
</dbReference>
<evidence type="ECO:0000256" key="1">
    <source>
        <dbReference type="ARBA" id="ARBA00022737"/>
    </source>
</evidence>
<name>A0A9W7BQ79_9STRA</name>
<keyword evidence="2" id="KW-0106">Calcium</keyword>
<protein>
    <recommendedName>
        <fullName evidence="9">Calmodulin</fullName>
    </recommendedName>
</protein>
<dbReference type="AlphaFoldDB" id="A0A9W7BQ79"/>
<feature type="domain" description="Fibronectin type-III" evidence="6">
    <location>
        <begin position="455"/>
        <end position="571"/>
    </location>
</feature>
<dbReference type="SUPFAM" id="SSF49265">
    <property type="entry name" value="Fibronectin type III"/>
    <property type="match status" value="3"/>
</dbReference>
<evidence type="ECO:0000256" key="3">
    <source>
        <dbReference type="PROSITE-ProRule" id="PRU00023"/>
    </source>
</evidence>
<feature type="domain" description="Fibronectin type-III" evidence="6">
    <location>
        <begin position="782"/>
        <end position="890"/>
    </location>
</feature>
<dbReference type="Pfam" id="PF00041">
    <property type="entry name" value="fn3"/>
    <property type="match status" value="1"/>
</dbReference>
<feature type="domain" description="Fibronectin type-III" evidence="6">
    <location>
        <begin position="896"/>
        <end position="997"/>
    </location>
</feature>
<dbReference type="CDD" id="cd00051">
    <property type="entry name" value="EFh"/>
    <property type="match status" value="1"/>
</dbReference>
<evidence type="ECO:0000256" key="2">
    <source>
        <dbReference type="ARBA" id="ARBA00022837"/>
    </source>
</evidence>
<feature type="compositionally biased region" description="Basic and acidic residues" evidence="4">
    <location>
        <begin position="40"/>
        <end position="55"/>
    </location>
</feature>
<evidence type="ECO:0000313" key="7">
    <source>
        <dbReference type="EMBL" id="GMH92070.1"/>
    </source>
</evidence>
<dbReference type="SUPFAM" id="SSF48403">
    <property type="entry name" value="Ankyrin repeat"/>
    <property type="match status" value="1"/>
</dbReference>
<dbReference type="EMBL" id="BLQM01000486">
    <property type="protein sequence ID" value="GMH92070.1"/>
    <property type="molecule type" value="Genomic_DNA"/>
</dbReference>
<dbReference type="PROSITE" id="PS00018">
    <property type="entry name" value="EF_HAND_1"/>
    <property type="match status" value="2"/>
</dbReference>
<feature type="domain" description="EF-hand" evidence="5">
    <location>
        <begin position="621"/>
        <end position="656"/>
    </location>
</feature>
<dbReference type="InterPro" id="IPR002110">
    <property type="entry name" value="Ankyrin_rpt"/>
</dbReference>
<dbReference type="PANTHER" id="PTHR13817:SF73">
    <property type="entry name" value="FIBRONECTIN TYPE-III DOMAIN-CONTAINING PROTEIN"/>
    <property type="match status" value="1"/>
</dbReference>
<feature type="repeat" description="ANK" evidence="3">
    <location>
        <begin position="398"/>
        <end position="430"/>
    </location>
</feature>
<comment type="caution">
    <text evidence="7">The sequence shown here is derived from an EMBL/GenBank/DDBJ whole genome shotgun (WGS) entry which is preliminary data.</text>
</comment>
<dbReference type="CDD" id="cd00063">
    <property type="entry name" value="FN3"/>
    <property type="match status" value="5"/>
</dbReference>
<accession>A0A9W7BQ79</accession>
<reference evidence="8" key="1">
    <citation type="journal article" date="2023" name="Commun. Biol.">
        <title>Genome analysis of Parmales, the sister group of diatoms, reveals the evolutionary specialization of diatoms from phago-mixotrophs to photoautotrophs.</title>
        <authorList>
            <person name="Ban H."/>
            <person name="Sato S."/>
            <person name="Yoshikawa S."/>
            <person name="Yamada K."/>
            <person name="Nakamura Y."/>
            <person name="Ichinomiya M."/>
            <person name="Sato N."/>
            <person name="Blanc-Mathieu R."/>
            <person name="Endo H."/>
            <person name="Kuwata A."/>
            <person name="Ogata H."/>
        </authorList>
    </citation>
    <scope>NUCLEOTIDE SEQUENCE [LARGE SCALE GENOMIC DNA]</scope>
</reference>
<keyword evidence="1" id="KW-0677">Repeat</keyword>
<dbReference type="SUPFAM" id="SSF47473">
    <property type="entry name" value="EF-hand"/>
    <property type="match status" value="1"/>
</dbReference>
<dbReference type="Pfam" id="PF13637">
    <property type="entry name" value="Ank_4"/>
    <property type="match status" value="1"/>
</dbReference>
<feature type="compositionally biased region" description="Polar residues" evidence="4">
    <location>
        <begin position="27"/>
        <end position="39"/>
    </location>
</feature>
<dbReference type="InterPro" id="IPR003961">
    <property type="entry name" value="FN3_dom"/>
</dbReference>
<keyword evidence="3" id="KW-0040">ANK repeat</keyword>
<evidence type="ECO:0008006" key="9">
    <source>
        <dbReference type="Google" id="ProtNLM"/>
    </source>
</evidence>
<dbReference type="PROSITE" id="PS50853">
    <property type="entry name" value="FN3"/>
    <property type="match status" value="4"/>
</dbReference>
<feature type="domain" description="Fibronectin type-III" evidence="6">
    <location>
        <begin position="999"/>
        <end position="1123"/>
    </location>
</feature>
<dbReference type="InterPro" id="IPR050964">
    <property type="entry name" value="Striated_Muscle_Regulatory"/>
</dbReference>
<dbReference type="InterPro" id="IPR036116">
    <property type="entry name" value="FN3_sf"/>
</dbReference>
<dbReference type="InterPro" id="IPR018247">
    <property type="entry name" value="EF_Hand_1_Ca_BS"/>
</dbReference>
<dbReference type="Gene3D" id="2.60.40.10">
    <property type="entry name" value="Immunoglobulins"/>
    <property type="match status" value="5"/>
</dbReference>
<dbReference type="SMART" id="SM00248">
    <property type="entry name" value="ANK"/>
    <property type="match status" value="2"/>
</dbReference>